<dbReference type="SUPFAM" id="SSF51658">
    <property type="entry name" value="Xylose isomerase-like"/>
    <property type="match status" value="1"/>
</dbReference>
<evidence type="ECO:0000313" key="2">
    <source>
        <dbReference type="EMBL" id="SDH56475.1"/>
    </source>
</evidence>
<dbReference type="Gene3D" id="3.20.20.150">
    <property type="entry name" value="Divalent-metal-dependent TIM barrel enzymes"/>
    <property type="match status" value="1"/>
</dbReference>
<dbReference type="AlphaFoldDB" id="A0A1G8DFI7"/>
<organism evidence="2 3">
    <name type="scientific">Roseospirillum parvum</name>
    <dbReference type="NCBI Taxonomy" id="83401"/>
    <lineage>
        <taxon>Bacteria</taxon>
        <taxon>Pseudomonadati</taxon>
        <taxon>Pseudomonadota</taxon>
        <taxon>Alphaproteobacteria</taxon>
        <taxon>Rhodospirillales</taxon>
        <taxon>Rhodospirillaceae</taxon>
        <taxon>Roseospirillum</taxon>
    </lineage>
</organism>
<proteinExistence type="inferred from homology"/>
<name>A0A1G8DFI7_9PROT</name>
<dbReference type="PANTHER" id="PTHR42194:SF1">
    <property type="entry name" value="UPF0276 PROTEIN HI_1600"/>
    <property type="match status" value="1"/>
</dbReference>
<dbReference type="InterPro" id="IPR036237">
    <property type="entry name" value="Xyl_isomerase-like_sf"/>
</dbReference>
<comment type="similarity">
    <text evidence="1">Belongs to the UPF0276 family.</text>
</comment>
<dbReference type="HAMAP" id="MF_00697">
    <property type="entry name" value="UPF0276"/>
    <property type="match status" value="1"/>
</dbReference>
<gene>
    <name evidence="2" type="ORF">SAMN05421742_1085</name>
</gene>
<dbReference type="NCBIfam" id="NF003818">
    <property type="entry name" value="PRK05409.1"/>
    <property type="match status" value="1"/>
</dbReference>
<dbReference type="EMBL" id="FNCV01000008">
    <property type="protein sequence ID" value="SDH56475.1"/>
    <property type="molecule type" value="Genomic_DNA"/>
</dbReference>
<protein>
    <recommendedName>
        <fullName evidence="1">UPF0276 protein SAMN05421742_1085</fullName>
    </recommendedName>
</protein>
<dbReference type="OrthoDB" id="9763101at2"/>
<evidence type="ECO:0000313" key="3">
    <source>
        <dbReference type="Proteomes" id="UP000217076"/>
    </source>
</evidence>
<dbReference type="RefSeq" id="WP_092620347.1">
    <property type="nucleotide sequence ID" value="NZ_FNCV01000008.1"/>
</dbReference>
<keyword evidence="3" id="KW-1185">Reference proteome</keyword>
<dbReference type="Pfam" id="PF05114">
    <property type="entry name" value="MbnB_TglH_ChrH"/>
    <property type="match status" value="1"/>
</dbReference>
<reference evidence="3" key="1">
    <citation type="submission" date="2016-10" db="EMBL/GenBank/DDBJ databases">
        <authorList>
            <person name="Varghese N."/>
            <person name="Submissions S."/>
        </authorList>
    </citation>
    <scope>NUCLEOTIDE SEQUENCE [LARGE SCALE GENOMIC DNA]</scope>
    <source>
        <strain evidence="3">930I</strain>
    </source>
</reference>
<accession>A0A1G8DFI7</accession>
<dbReference type="STRING" id="83401.SAMN05421742_1085"/>
<sequence>MTTAPPLAPRAGIGLKSEHFAEIAARRPDLGFFEIHTENAMGKGGPYHAWLAEIRQDHPLSLHGVGMSLGGAEPPDPGHLARTRALVERYQPALVSEHVALCGHGATYLNDLLPLPYTEESLRRLIAHIQRMQEALGRPILIENPSTYLRFAESTLDEPDFLVAAAEAAGCGLLIDVNNVAVSATNHGFDASAWLDRIPPHLVGEIHLAGHSRKVIDGTVIAIDDHGSPVADPTWALFQHALDRFGPRPTLIEWDANLPPLDTLLAEAALAERHLAALAPDAERIAS</sequence>
<dbReference type="Proteomes" id="UP000217076">
    <property type="component" value="Unassembled WGS sequence"/>
</dbReference>
<evidence type="ECO:0000256" key="1">
    <source>
        <dbReference type="HAMAP-Rule" id="MF_00697"/>
    </source>
</evidence>
<dbReference type="PANTHER" id="PTHR42194">
    <property type="entry name" value="UPF0276 PROTEIN HI_1600"/>
    <property type="match status" value="1"/>
</dbReference>
<dbReference type="InterPro" id="IPR007801">
    <property type="entry name" value="MbnB/TglH/ChrH"/>
</dbReference>